<evidence type="ECO:0000313" key="6">
    <source>
        <dbReference type="EMBL" id="SDS07084.1"/>
    </source>
</evidence>
<feature type="signal peptide" evidence="3">
    <location>
        <begin position="1"/>
        <end position="40"/>
    </location>
</feature>
<dbReference type="GO" id="GO:0003993">
    <property type="term" value="F:acid phosphatase activity"/>
    <property type="evidence" value="ECO:0007669"/>
    <property type="project" value="InterPro"/>
</dbReference>
<dbReference type="Gene3D" id="2.60.40.1220">
    <property type="match status" value="2"/>
</dbReference>
<dbReference type="Gene3D" id="3.40.50.880">
    <property type="match status" value="1"/>
</dbReference>
<organism evidence="6 7">
    <name type="scientific">Actinopolymorpha singaporensis</name>
    <dbReference type="NCBI Taxonomy" id="117157"/>
    <lineage>
        <taxon>Bacteria</taxon>
        <taxon>Bacillati</taxon>
        <taxon>Actinomycetota</taxon>
        <taxon>Actinomycetes</taxon>
        <taxon>Propionibacteriales</taxon>
        <taxon>Actinopolymorphaceae</taxon>
        <taxon>Actinopolymorpha</taxon>
    </lineage>
</organism>
<evidence type="ECO:0000256" key="1">
    <source>
        <dbReference type="ARBA" id="ARBA00022729"/>
    </source>
</evidence>
<dbReference type="InterPro" id="IPR029062">
    <property type="entry name" value="Class_I_gatase-like"/>
</dbReference>
<dbReference type="Pfam" id="PF13313">
    <property type="entry name" value="DUF4082"/>
    <property type="match status" value="2"/>
</dbReference>
<dbReference type="InterPro" id="IPR025141">
    <property type="entry name" value="DUF4082"/>
</dbReference>
<feature type="domain" description="SbsA Ig-like" evidence="4">
    <location>
        <begin position="207"/>
        <end position="305"/>
    </location>
</feature>
<gene>
    <name evidence="6" type="ORF">SAMN04489717_1520</name>
</gene>
<feature type="domain" description="SbsA Ig-like" evidence="4">
    <location>
        <begin position="476"/>
        <end position="574"/>
    </location>
</feature>
<keyword evidence="1 3" id="KW-0732">Signal</keyword>
<dbReference type="InterPro" id="IPR008963">
    <property type="entry name" value="Purple_acid_Pase-like_N"/>
</dbReference>
<dbReference type="EMBL" id="LT629732">
    <property type="protein sequence ID" value="SDS07084.1"/>
    <property type="molecule type" value="Genomic_DNA"/>
</dbReference>
<dbReference type="InterPro" id="IPR032812">
    <property type="entry name" value="SbsA_Ig"/>
</dbReference>
<evidence type="ECO:0000259" key="5">
    <source>
        <dbReference type="Pfam" id="PF13313"/>
    </source>
</evidence>
<dbReference type="CDD" id="cd03143">
    <property type="entry name" value="A4_beta-galactosidase_middle_domain"/>
    <property type="match status" value="1"/>
</dbReference>
<dbReference type="STRING" id="117157.SAMN04489717_1520"/>
<protein>
    <submittedName>
        <fullName evidence="6">Ig-like domain-containing protein</fullName>
    </submittedName>
</protein>
<evidence type="ECO:0000259" key="4">
    <source>
        <dbReference type="Pfam" id="PF13205"/>
    </source>
</evidence>
<feature type="region of interest" description="Disordered" evidence="2">
    <location>
        <begin position="1250"/>
        <end position="1272"/>
    </location>
</feature>
<evidence type="ECO:0000256" key="3">
    <source>
        <dbReference type="SAM" id="SignalP"/>
    </source>
</evidence>
<reference evidence="6 7" key="1">
    <citation type="submission" date="2016-10" db="EMBL/GenBank/DDBJ databases">
        <authorList>
            <person name="de Groot N.N."/>
        </authorList>
    </citation>
    <scope>NUCLEOTIDE SEQUENCE [LARGE SCALE GENOMIC DNA]</scope>
    <source>
        <strain evidence="6 7">DSM 22024</strain>
    </source>
</reference>
<dbReference type="RefSeq" id="WP_092651868.1">
    <property type="nucleotide sequence ID" value="NZ_LT629732.1"/>
</dbReference>
<keyword evidence="7" id="KW-1185">Reference proteome</keyword>
<dbReference type="InterPro" id="IPR014755">
    <property type="entry name" value="Cu-Rt/internalin_Ig-like"/>
</dbReference>
<accession>A0A1H1P7D2</accession>
<feature type="domain" description="DUF4082" evidence="5">
    <location>
        <begin position="51"/>
        <end position="197"/>
    </location>
</feature>
<evidence type="ECO:0000256" key="2">
    <source>
        <dbReference type="SAM" id="MobiDB-lite"/>
    </source>
</evidence>
<feature type="domain" description="DUF4082" evidence="5">
    <location>
        <begin position="321"/>
        <end position="466"/>
    </location>
</feature>
<dbReference type="SUPFAM" id="SSF49363">
    <property type="entry name" value="Purple acid phosphatase, N-terminal domain"/>
    <property type="match status" value="1"/>
</dbReference>
<sequence>MSVTSWGNPARASRRRVALVLAITLLLGLLGSLSTQTARAAACPCTIFGTQTPGTLADTDTAPVELGVKFRADQDGFVTGIRFYKGTGNTGTHTGSLWNAAGTRLATVTFTDESTSGWQQANFATPVTVTADTTYVASYYAPVGRYSADTGYFATGSKVNSPLTALQNASDGGNGVYRYGTGGGFPTSTYQATNYWVDVVFSPSGADTTKPTVTGFAPGGGSTGVPVGTPVSATFGEDVQQSSITFTLTGASAVPATLNYDSATRTATLTPNAPLATSTTYTARLSGAQDSSGNVMDPITWTFTTGATGSPCPCTMWPNTTTPATEATADDSAVELGVKFRTSQNGFVTGVRFYKGSRNTGTHVGSLWSKSGTKLASVTFTDETATGWQQATFASPVPVTAGTTYVASYYAPVGRYANNSSYFANTATSRGPLTALRNGTDGLNGLYKYGASGFPTNGFQATNYWVDVVFDTSATDTTLPSLVSMAPVGGSTGVAVSTPVTATFSENVSAATMTLTGPNGDVVPATFGYDAQSLTATLTPNALLAASTSYTVSVSGAKDAAGNTMAPASWSFTTGAPPPPGIAQGPGGPIAVVTNSANPYSKYITEILHTEGLNEFRMIDVSSLSASALAPYDVVVLGAVAVDAGQAATLSAWVDGGGNLIAMKPSGTLSALLGLTAAGGSVDDGYLKVDTATAPGSGIVSDTIQFHGSADRYALSGAQSIATLYTDAATATTNPAVTLHSVGSNGGEAAAFTYDLPRSIVAMRQGNRAWAGQERDQLSPRRSDDMFFGTSSSPDWIDLNKVAIPQADEQQRLLANLIQVMNRDRMPLPRFWYFPRGLDAVIVGTGDDHGNGGTSGRFDQLLANSPANCSVADWTCYRYSSYVYPNTPRLTNSAAASYTSQGFEVGVHETTYCSDFTPTSLAGNYANDLSVWRSIYPDVPSPVTNRTHCIPWSDWATQPKTELANGMRLDTNYYYFPGSWVQDRPGFMSGSGMPMRFADTDGSTIDVYQAVTQMTDESDQTYPFTVDQLLTNATGPLGYYGAFTANMHTDLPTEPQSDALISSARSHEVPIISGKQLLTWLDGRNASAFGKVVWNGNTLSFSITGGTGSNGLTGMLPTAGPGGSVLSGLSMAGSGVDYTTSTVKGLEYASFHATDGSYTATYSAPPAGAMTFSALTVDNGAATAEPSATATWTTSRVATSEVAIGTSPTSLKTKIKLGDATRNHRIEARRLKPGTKYYYRVTSTDLNGRSGTYPAADKAPATFTTPTRDTRAPKVTAARVTALPGGTATVRWATDEPSTAVVQAGTGKSDLEPVARADELSTDHALVLTGLDPGRTYLINGVSTDAAGNAGQSGTLKFVTPAWGVSEQSTPTFRRGSLNGDVSVDDQDPLGRVTLSGDSRTARSGTFVSGLLDTQAMVVWDRAIWDCTIPKGATASLQVRTGSTAKPDTTWTDWTKVPANGRISGASRYLQYRVQLTVGAGANAPSLWAVGFSHNGDAPPRDDEGH</sequence>
<evidence type="ECO:0000313" key="7">
    <source>
        <dbReference type="Proteomes" id="UP000198983"/>
    </source>
</evidence>
<proteinExistence type="predicted"/>
<dbReference type="Pfam" id="PF13205">
    <property type="entry name" value="Big_5"/>
    <property type="match status" value="2"/>
</dbReference>
<dbReference type="Proteomes" id="UP000198983">
    <property type="component" value="Chromosome I"/>
</dbReference>
<dbReference type="OrthoDB" id="505641at2"/>
<name>A0A1H1P7D2_9ACTN</name>
<dbReference type="Gene3D" id="2.60.40.380">
    <property type="entry name" value="Purple acid phosphatase-like, N-terminal"/>
    <property type="match status" value="1"/>
</dbReference>
<dbReference type="GO" id="GO:0046872">
    <property type="term" value="F:metal ion binding"/>
    <property type="evidence" value="ECO:0007669"/>
    <property type="project" value="InterPro"/>
</dbReference>
<feature type="chain" id="PRO_5009256238" evidence="3">
    <location>
        <begin position="41"/>
        <end position="1506"/>
    </location>
</feature>